<accession>A0A6A7B168</accession>
<feature type="domain" description="Cytochrome b561" evidence="10">
    <location>
        <begin position="30"/>
        <end position="228"/>
    </location>
</feature>
<dbReference type="Gene3D" id="1.20.120.1770">
    <property type="match status" value="1"/>
</dbReference>
<dbReference type="GO" id="GO:0016020">
    <property type="term" value="C:membrane"/>
    <property type="evidence" value="ECO:0007669"/>
    <property type="project" value="UniProtKB-SubCell"/>
</dbReference>
<feature type="signal peptide" evidence="9">
    <location>
        <begin position="1"/>
        <end position="19"/>
    </location>
</feature>
<feature type="transmembrane region" description="Helical" evidence="8">
    <location>
        <begin position="64"/>
        <end position="89"/>
    </location>
</feature>
<dbReference type="PANTHER" id="PTHR47797">
    <property type="entry name" value="DEHYDROGENASE, PUTATIVE (AFU_ORTHOLOGUE AFUA_8G05805)-RELATED"/>
    <property type="match status" value="1"/>
</dbReference>
<organism evidence="11 12">
    <name type="scientific">Plenodomus tracheiphilus IPT5</name>
    <dbReference type="NCBI Taxonomy" id="1408161"/>
    <lineage>
        <taxon>Eukaryota</taxon>
        <taxon>Fungi</taxon>
        <taxon>Dikarya</taxon>
        <taxon>Ascomycota</taxon>
        <taxon>Pezizomycotina</taxon>
        <taxon>Dothideomycetes</taxon>
        <taxon>Pleosporomycetidae</taxon>
        <taxon>Pleosporales</taxon>
        <taxon>Pleosporineae</taxon>
        <taxon>Leptosphaeriaceae</taxon>
        <taxon>Plenodomus</taxon>
    </lineage>
</organism>
<dbReference type="CDD" id="cd08760">
    <property type="entry name" value="Cyt_b561_FRRS1_like"/>
    <property type="match status" value="1"/>
</dbReference>
<evidence type="ECO:0000313" key="12">
    <source>
        <dbReference type="Proteomes" id="UP000799423"/>
    </source>
</evidence>
<keyword evidence="2" id="KW-0813">Transport</keyword>
<evidence type="ECO:0000256" key="1">
    <source>
        <dbReference type="ARBA" id="ARBA00004370"/>
    </source>
</evidence>
<dbReference type="EMBL" id="MU006313">
    <property type="protein sequence ID" value="KAF2849132.1"/>
    <property type="molecule type" value="Genomic_DNA"/>
</dbReference>
<evidence type="ECO:0000256" key="8">
    <source>
        <dbReference type="SAM" id="Phobius"/>
    </source>
</evidence>
<feature type="transmembrane region" description="Helical" evidence="8">
    <location>
        <begin position="101"/>
        <end position="121"/>
    </location>
</feature>
<evidence type="ECO:0000256" key="7">
    <source>
        <dbReference type="SAM" id="MobiDB-lite"/>
    </source>
</evidence>
<feature type="transmembrane region" description="Helical" evidence="8">
    <location>
        <begin position="173"/>
        <end position="194"/>
    </location>
</feature>
<dbReference type="Proteomes" id="UP000799423">
    <property type="component" value="Unassembled WGS sequence"/>
</dbReference>
<evidence type="ECO:0000259" key="10">
    <source>
        <dbReference type="PROSITE" id="PS50939"/>
    </source>
</evidence>
<keyword evidence="6 8" id="KW-0472">Membrane</keyword>
<dbReference type="InterPro" id="IPR006593">
    <property type="entry name" value="Cyt_b561/ferric_Rdtase_TM"/>
</dbReference>
<evidence type="ECO:0000256" key="3">
    <source>
        <dbReference type="ARBA" id="ARBA00022692"/>
    </source>
</evidence>
<dbReference type="PANTHER" id="PTHR47797:SF1">
    <property type="entry name" value="CYTOCHROME B561 DOMAIN-CONTAINING PROTEIN-RELATED"/>
    <property type="match status" value="1"/>
</dbReference>
<keyword evidence="5 8" id="KW-1133">Transmembrane helix</keyword>
<feature type="transmembrane region" description="Helical" evidence="8">
    <location>
        <begin position="133"/>
        <end position="153"/>
    </location>
</feature>
<evidence type="ECO:0000256" key="6">
    <source>
        <dbReference type="ARBA" id="ARBA00023136"/>
    </source>
</evidence>
<comment type="subcellular location">
    <subcellularLocation>
        <location evidence="1">Membrane</location>
    </subcellularLocation>
</comment>
<sequence length="269" mass="29757">MAYSTRAILLCLAATVVSAQYGPGGRYGPNSDPNDNDNDDYDNFGPSPYNNNRYNNPPSSRHTILLAHGILASLAFILFFPLGAILIRLSSTRYTYLIHGTLQLLAYLIYTAAFGIGIWLLNHIPVNLLTHHHPIIGILVFVLLFFQPLLGMVHHVKFRKYSKRTVWSYAHLWLGRLVITLGMVNGGLGLLLASEAPGFTGFAPSRGQIVAYGVVAGIMWVLWVVAAVAGERKRKRGFVRTRAVMGKKEEEEEGSERSGRLMAGKELYA</sequence>
<feature type="transmembrane region" description="Helical" evidence="8">
    <location>
        <begin position="209"/>
        <end position="230"/>
    </location>
</feature>
<feature type="chain" id="PRO_5025695244" description="Cytochrome b561 domain-containing protein" evidence="9">
    <location>
        <begin position="20"/>
        <end position="269"/>
    </location>
</feature>
<evidence type="ECO:0000256" key="4">
    <source>
        <dbReference type="ARBA" id="ARBA00022982"/>
    </source>
</evidence>
<dbReference type="PROSITE" id="PS50939">
    <property type="entry name" value="CYTOCHROME_B561"/>
    <property type="match status" value="1"/>
</dbReference>
<keyword evidence="12" id="KW-1185">Reference proteome</keyword>
<dbReference type="AlphaFoldDB" id="A0A6A7B168"/>
<evidence type="ECO:0000256" key="2">
    <source>
        <dbReference type="ARBA" id="ARBA00022448"/>
    </source>
</evidence>
<protein>
    <recommendedName>
        <fullName evidence="10">Cytochrome b561 domain-containing protein</fullName>
    </recommendedName>
</protein>
<evidence type="ECO:0000256" key="5">
    <source>
        <dbReference type="ARBA" id="ARBA00022989"/>
    </source>
</evidence>
<evidence type="ECO:0000313" key="11">
    <source>
        <dbReference type="EMBL" id="KAF2849132.1"/>
    </source>
</evidence>
<keyword evidence="9" id="KW-0732">Signal</keyword>
<dbReference type="OrthoDB" id="19261at2759"/>
<evidence type="ECO:0000256" key="9">
    <source>
        <dbReference type="SAM" id="SignalP"/>
    </source>
</evidence>
<proteinExistence type="predicted"/>
<keyword evidence="4" id="KW-0249">Electron transport</keyword>
<keyword evidence="3 8" id="KW-0812">Transmembrane</keyword>
<gene>
    <name evidence="11" type="ORF">T440DRAFT_499948</name>
</gene>
<feature type="region of interest" description="Disordered" evidence="7">
    <location>
        <begin position="25"/>
        <end position="52"/>
    </location>
</feature>
<feature type="region of interest" description="Disordered" evidence="7">
    <location>
        <begin position="248"/>
        <end position="269"/>
    </location>
</feature>
<dbReference type="SMART" id="SM00665">
    <property type="entry name" value="B561"/>
    <property type="match status" value="1"/>
</dbReference>
<name>A0A6A7B168_9PLEO</name>
<reference evidence="11" key="1">
    <citation type="submission" date="2020-01" db="EMBL/GenBank/DDBJ databases">
        <authorList>
            <consortium name="DOE Joint Genome Institute"/>
            <person name="Haridas S."/>
            <person name="Albert R."/>
            <person name="Binder M."/>
            <person name="Bloem J."/>
            <person name="Labutti K."/>
            <person name="Salamov A."/>
            <person name="Andreopoulos B."/>
            <person name="Baker S.E."/>
            <person name="Barry K."/>
            <person name="Bills G."/>
            <person name="Bluhm B.H."/>
            <person name="Cannon C."/>
            <person name="Castanera R."/>
            <person name="Culley D.E."/>
            <person name="Daum C."/>
            <person name="Ezra D."/>
            <person name="Gonzalez J.B."/>
            <person name="Henrissat B."/>
            <person name="Kuo A."/>
            <person name="Liang C."/>
            <person name="Lipzen A."/>
            <person name="Lutzoni F."/>
            <person name="Magnuson J."/>
            <person name="Mondo S."/>
            <person name="Nolan M."/>
            <person name="Ohm R."/>
            <person name="Pangilinan J."/>
            <person name="Park H.-J."/>
            <person name="Ramirez L."/>
            <person name="Alfaro M."/>
            <person name="Sun H."/>
            <person name="Tritt A."/>
            <person name="Yoshinaga Y."/>
            <person name="Zwiers L.-H."/>
            <person name="Turgeon B.G."/>
            <person name="Goodwin S.B."/>
            <person name="Spatafora J.W."/>
            <person name="Crous P.W."/>
            <person name="Grigoriev I.V."/>
        </authorList>
    </citation>
    <scope>NUCLEOTIDE SEQUENCE</scope>
    <source>
        <strain evidence="11">IPT5</strain>
    </source>
</reference>